<sequence length="233" mass="26553">MNIMKTAFLSIFLYVILMNNSMKLMSQNKVSYLALGDSYTIGESVDEESRWPVVLTEQLNEFGLEVELKQIIATTGWTTDELLAAIDKGHDSLEQFDFGLVSLLIGVNNQYRGYPIAQYEKEFEGLLKKSIQLSGNRPDKVFVVSIPDYGITPFAAENNKDSKTVTEELFKYNTIAREIALKYKVHFYDITPLSLKAVKKPKQYLATDQLHPSAKMYSEWVDYMAAGVYQQLK</sequence>
<dbReference type="GO" id="GO:0016788">
    <property type="term" value="F:hydrolase activity, acting on ester bonds"/>
    <property type="evidence" value="ECO:0007669"/>
    <property type="project" value="UniProtKB-ARBA"/>
</dbReference>
<evidence type="ECO:0000313" key="3">
    <source>
        <dbReference type="Proteomes" id="UP000611723"/>
    </source>
</evidence>
<dbReference type="Pfam" id="PF13472">
    <property type="entry name" value="Lipase_GDSL_2"/>
    <property type="match status" value="1"/>
</dbReference>
<reference evidence="2" key="1">
    <citation type="submission" date="2021-01" db="EMBL/GenBank/DDBJ databases">
        <title>Marivirga aurantiaca sp. nov., isolated from intertidal surface sediments.</title>
        <authorList>
            <person name="Zhang M."/>
        </authorList>
    </citation>
    <scope>NUCLEOTIDE SEQUENCE</scope>
    <source>
        <strain evidence="2">S37H4</strain>
    </source>
</reference>
<dbReference type="AlphaFoldDB" id="A0A934WY17"/>
<keyword evidence="2" id="KW-0378">Hydrolase</keyword>
<name>A0A934WY17_9BACT</name>
<evidence type="ECO:0000259" key="1">
    <source>
        <dbReference type="Pfam" id="PF13472"/>
    </source>
</evidence>
<accession>A0A934WY17</accession>
<dbReference type="InterPro" id="IPR036514">
    <property type="entry name" value="SGNH_hydro_sf"/>
</dbReference>
<dbReference type="InterPro" id="IPR013830">
    <property type="entry name" value="SGNH_hydro"/>
</dbReference>
<evidence type="ECO:0000313" key="2">
    <source>
        <dbReference type="EMBL" id="MBK6264916.1"/>
    </source>
</evidence>
<organism evidence="2 3">
    <name type="scientific">Marivirga aurantiaca</name>
    <dbReference type="NCBI Taxonomy" id="2802615"/>
    <lineage>
        <taxon>Bacteria</taxon>
        <taxon>Pseudomonadati</taxon>
        <taxon>Bacteroidota</taxon>
        <taxon>Cytophagia</taxon>
        <taxon>Cytophagales</taxon>
        <taxon>Marivirgaceae</taxon>
        <taxon>Marivirga</taxon>
    </lineage>
</organism>
<dbReference type="Gene3D" id="3.40.50.1110">
    <property type="entry name" value="SGNH hydrolase"/>
    <property type="match status" value="1"/>
</dbReference>
<keyword evidence="3" id="KW-1185">Reference proteome</keyword>
<dbReference type="SUPFAM" id="SSF52266">
    <property type="entry name" value="SGNH hydrolase"/>
    <property type="match status" value="1"/>
</dbReference>
<protein>
    <submittedName>
        <fullName evidence="2">SGNH/GDSL hydrolase family protein</fullName>
    </submittedName>
</protein>
<gene>
    <name evidence="2" type="ORF">JKA74_07695</name>
</gene>
<dbReference type="EMBL" id="JAEQBW010000002">
    <property type="protein sequence ID" value="MBK6264916.1"/>
    <property type="molecule type" value="Genomic_DNA"/>
</dbReference>
<dbReference type="CDD" id="cd01832">
    <property type="entry name" value="SGNH_hydrolase_like_1"/>
    <property type="match status" value="1"/>
</dbReference>
<feature type="domain" description="SGNH hydrolase-type esterase" evidence="1">
    <location>
        <begin position="34"/>
        <end position="217"/>
    </location>
</feature>
<comment type="caution">
    <text evidence="2">The sequence shown here is derived from an EMBL/GenBank/DDBJ whole genome shotgun (WGS) entry which is preliminary data.</text>
</comment>
<dbReference type="Proteomes" id="UP000611723">
    <property type="component" value="Unassembled WGS sequence"/>
</dbReference>
<proteinExistence type="predicted"/>